<dbReference type="Gene3D" id="3.40.1160.10">
    <property type="entry name" value="Acetylglutamate kinase-like"/>
    <property type="match status" value="1"/>
</dbReference>
<evidence type="ECO:0000313" key="1">
    <source>
        <dbReference type="EMBL" id="KAD7479343.1"/>
    </source>
</evidence>
<dbReference type="InterPro" id="IPR036393">
    <property type="entry name" value="AceGlu_kinase-like_sf"/>
</dbReference>
<dbReference type="EMBL" id="SZYD01000001">
    <property type="protein sequence ID" value="KAD7479343.1"/>
    <property type="molecule type" value="Genomic_DNA"/>
</dbReference>
<evidence type="ECO:0000313" key="2">
    <source>
        <dbReference type="Proteomes" id="UP000326396"/>
    </source>
</evidence>
<accession>A0A5N6Q4D7</accession>
<dbReference type="Proteomes" id="UP000326396">
    <property type="component" value="Linkage Group LG1"/>
</dbReference>
<sequence>MKKMESCVAMKCEGSGGGGKTSTWSKVFVDVMRESQPYFRAHRGGIFVVVVSAEVIQGPNLDAILECLYVLCDSSGS</sequence>
<dbReference type="AlphaFoldDB" id="A0A5N6Q4D7"/>
<organism evidence="1 2">
    <name type="scientific">Mikania micrantha</name>
    <name type="common">bitter vine</name>
    <dbReference type="NCBI Taxonomy" id="192012"/>
    <lineage>
        <taxon>Eukaryota</taxon>
        <taxon>Viridiplantae</taxon>
        <taxon>Streptophyta</taxon>
        <taxon>Embryophyta</taxon>
        <taxon>Tracheophyta</taxon>
        <taxon>Spermatophyta</taxon>
        <taxon>Magnoliopsida</taxon>
        <taxon>eudicotyledons</taxon>
        <taxon>Gunneridae</taxon>
        <taxon>Pentapetalae</taxon>
        <taxon>asterids</taxon>
        <taxon>campanulids</taxon>
        <taxon>Asterales</taxon>
        <taxon>Asteraceae</taxon>
        <taxon>Asteroideae</taxon>
        <taxon>Heliantheae alliance</taxon>
        <taxon>Eupatorieae</taxon>
        <taxon>Mikania</taxon>
    </lineage>
</organism>
<gene>
    <name evidence="1" type="ORF">E3N88_02479</name>
</gene>
<name>A0A5N6Q4D7_9ASTR</name>
<comment type="caution">
    <text evidence="1">The sequence shown here is derived from an EMBL/GenBank/DDBJ whole genome shotgun (WGS) entry which is preliminary data.</text>
</comment>
<proteinExistence type="predicted"/>
<dbReference type="OrthoDB" id="1002190at2759"/>
<keyword evidence="2" id="KW-1185">Reference proteome</keyword>
<protein>
    <submittedName>
        <fullName evidence="1">Uncharacterized protein</fullName>
    </submittedName>
</protein>
<reference evidence="1 2" key="1">
    <citation type="submission" date="2019-05" db="EMBL/GenBank/DDBJ databases">
        <title>Mikania micrantha, genome provides insights into the molecular mechanism of rapid growth.</title>
        <authorList>
            <person name="Liu B."/>
        </authorList>
    </citation>
    <scope>NUCLEOTIDE SEQUENCE [LARGE SCALE GENOMIC DNA]</scope>
    <source>
        <strain evidence="1">NLD-2019</strain>
        <tissue evidence="1">Leaf</tissue>
    </source>
</reference>